<evidence type="ECO:0000313" key="4">
    <source>
        <dbReference type="Proteomes" id="UP000501421"/>
    </source>
</evidence>
<accession>A0A679G2Z8</accession>
<feature type="domain" description="CRISPR type III-associated protein" evidence="2">
    <location>
        <begin position="96"/>
        <end position="258"/>
    </location>
</feature>
<dbReference type="Proteomes" id="UP000501421">
    <property type="component" value="Chromosome"/>
</dbReference>
<dbReference type="Pfam" id="PF03787">
    <property type="entry name" value="RAMPs"/>
    <property type="match status" value="1"/>
</dbReference>
<organism evidence="3 4">
    <name type="scientific">Geobacillus subterraneus</name>
    <dbReference type="NCBI Taxonomy" id="129338"/>
    <lineage>
        <taxon>Bacteria</taxon>
        <taxon>Bacillati</taxon>
        <taxon>Bacillota</taxon>
        <taxon>Bacilli</taxon>
        <taxon>Bacillales</taxon>
        <taxon>Anoxybacillaceae</taxon>
        <taxon>Geobacillus</taxon>
    </lineage>
</organism>
<dbReference type="AlphaFoldDB" id="A0A679G2Z8"/>
<dbReference type="InterPro" id="IPR010172">
    <property type="entry name" value="CRISPR-assoc_prot_TM1791"/>
</dbReference>
<dbReference type="RefSeq" id="WP_033022463.1">
    <property type="nucleotide sequence ID" value="NZ_AP022557.1"/>
</dbReference>
<protein>
    <recommendedName>
        <fullName evidence="2">CRISPR type III-associated protein domain-containing protein</fullName>
    </recommendedName>
</protein>
<dbReference type="NCBIfam" id="TIGR01898">
    <property type="entry name" value="cas_TM1791_cmr6"/>
    <property type="match status" value="1"/>
</dbReference>
<dbReference type="EMBL" id="AP022557">
    <property type="protein sequence ID" value="BBW98381.1"/>
    <property type="molecule type" value="Genomic_DNA"/>
</dbReference>
<dbReference type="PANTHER" id="PTHR39965:SF1">
    <property type="entry name" value="CRISPR SYSTEM CMR SUBUNIT CMR6"/>
    <property type="match status" value="1"/>
</dbReference>
<name>A0A679G2Z8_9BACL</name>
<dbReference type="PANTHER" id="PTHR39965">
    <property type="entry name" value="CRISPR SYSTEM CMR SUBUNIT CMR6"/>
    <property type="match status" value="1"/>
</dbReference>
<evidence type="ECO:0000259" key="2">
    <source>
        <dbReference type="Pfam" id="PF03787"/>
    </source>
</evidence>
<dbReference type="GO" id="GO:0051607">
    <property type="term" value="P:defense response to virus"/>
    <property type="evidence" value="ECO:0007669"/>
    <property type="project" value="UniProtKB-KW"/>
</dbReference>
<keyword evidence="4" id="KW-1185">Reference proteome</keyword>
<dbReference type="InterPro" id="IPR005537">
    <property type="entry name" value="RAMP_III_fam"/>
</dbReference>
<reference evidence="4" key="1">
    <citation type="journal article" date="2020" name="Microbiol. Resour. Announc.">
        <title>Complete Genome Sequence of Geobacillus sp. Strain E55-1, Isolated from Mine Geyser in Japan.</title>
        <authorList>
            <person name="Miyazaki K."/>
            <person name="Hase E."/>
            <person name="Tokito N."/>
        </authorList>
    </citation>
    <scope>NUCLEOTIDE SEQUENCE [LARGE SCALE GENOMIC DNA]</scope>
    <source>
        <strain evidence="4">E55-1</strain>
    </source>
</reference>
<keyword evidence="1" id="KW-0051">Antiviral defense</keyword>
<proteinExistence type="predicted"/>
<sequence length="381" mass="43559">MLFHPKDTRDVMQAASKSMAHLAYHLYYFLEHEWNDKKRVWELSKRLKPAPVLPELKEVGEQLRAQREHALAAWAQTGHVKKLKARLAGRIIHGLGAGHVRETSLTIHPVYGLPYIPASSVKGLVRHWWIEAYGQGEEKSLSEQKNGRDVFGTQEKKGMVQFHDIFLIDGLQLVRDVLAVHMKEYYEGKKAATDDQKPVPVSFWTVTAAEVEIYLTANRSAQNDEEAKRLLEEAAAWTKAALTEWGIGSKTSSGYGRFIDVEDVTETEFLPVVRKETMRLEQRKKEQALLEQRKREEEEQAKLALLSPEERLVAEIVQLTDSQADQQRSKDALYNQVIQQQNKQAAQALLAYWQRIGQWGKSASKKQKEKINVLQQLLNGS</sequence>
<gene>
    <name evidence="3" type="ORF">GsuE55_32140</name>
</gene>
<evidence type="ECO:0000256" key="1">
    <source>
        <dbReference type="ARBA" id="ARBA00023118"/>
    </source>
</evidence>
<evidence type="ECO:0000313" key="3">
    <source>
        <dbReference type="EMBL" id="BBW98381.1"/>
    </source>
</evidence>